<keyword evidence="2" id="KW-1185">Reference proteome</keyword>
<dbReference type="GeneID" id="78478203"/>
<reference evidence="1 2" key="1">
    <citation type="journal article" date="2016" name="Gut Pathog.">
        <title>Whole genome sequencing of "Faecalibaculum rodentium" ALO17, isolated from C57BL/6J laboratory mouse feces.</title>
        <authorList>
            <person name="Lim S."/>
            <person name="Chang D.H."/>
            <person name="Ahn S."/>
            <person name="Kim B.C."/>
        </authorList>
    </citation>
    <scope>NUCLEOTIDE SEQUENCE [LARGE SCALE GENOMIC DNA]</scope>
    <source>
        <strain evidence="1 2">Alo17</strain>
    </source>
</reference>
<sequence length="60" mass="6871">MVAEAQKKATAKYKARSIVQKKLDFNKTTDADILKWLEGKTFSTYIKQLIRADIQKNPGK</sequence>
<dbReference type="KEGG" id="fro:AALO17_15080"/>
<organism evidence="1 2">
    <name type="scientific">Faecalibaculum rodentium</name>
    <dbReference type="NCBI Taxonomy" id="1702221"/>
    <lineage>
        <taxon>Bacteria</taxon>
        <taxon>Bacillati</taxon>
        <taxon>Bacillota</taxon>
        <taxon>Erysipelotrichia</taxon>
        <taxon>Erysipelotrichales</taxon>
        <taxon>Erysipelotrichaceae</taxon>
        <taxon>Faecalibaculum</taxon>
    </lineage>
</organism>
<gene>
    <name evidence="1" type="ORF">AALO17_15080</name>
</gene>
<dbReference type="EMBL" id="CP011391">
    <property type="protein sequence ID" value="AMK54642.1"/>
    <property type="molecule type" value="Genomic_DNA"/>
</dbReference>
<dbReference type="OrthoDB" id="1655637at2"/>
<proteinExistence type="predicted"/>
<evidence type="ECO:0000313" key="1">
    <source>
        <dbReference type="EMBL" id="AMK54642.1"/>
    </source>
</evidence>
<accession>A0A140DVG5</accession>
<evidence type="ECO:0000313" key="2">
    <source>
        <dbReference type="Proteomes" id="UP000069771"/>
    </source>
</evidence>
<dbReference type="Proteomes" id="UP000069771">
    <property type="component" value="Chromosome"/>
</dbReference>
<dbReference type="AlphaFoldDB" id="A0A140DVG5"/>
<dbReference type="RefSeq" id="WP_067557303.1">
    <property type="nucleotide sequence ID" value="NZ_CP011391.1"/>
</dbReference>
<protein>
    <submittedName>
        <fullName evidence="1">Uncharacterized protein</fullName>
    </submittedName>
</protein>
<name>A0A140DVG5_9FIRM</name>